<organism evidence="1 2">
    <name type="scientific">Colletotrichum higginsianum (strain IMI 349063)</name>
    <name type="common">Crucifer anthracnose fungus</name>
    <dbReference type="NCBI Taxonomy" id="759273"/>
    <lineage>
        <taxon>Eukaryota</taxon>
        <taxon>Fungi</taxon>
        <taxon>Dikarya</taxon>
        <taxon>Ascomycota</taxon>
        <taxon>Pezizomycotina</taxon>
        <taxon>Sordariomycetes</taxon>
        <taxon>Hypocreomycetidae</taxon>
        <taxon>Glomerellales</taxon>
        <taxon>Glomerellaceae</taxon>
        <taxon>Colletotrichum</taxon>
        <taxon>Colletotrichum destructivum species complex</taxon>
    </lineage>
</organism>
<accession>H1W254</accession>
<feature type="non-terminal residue" evidence="1">
    <location>
        <position position="1"/>
    </location>
</feature>
<evidence type="ECO:0000313" key="1">
    <source>
        <dbReference type="EMBL" id="CCF46567.1"/>
    </source>
</evidence>
<sequence length="60" mass="6183">ELGQGAVGPSVERQCGRQASRGELICSTSSSAAYIPAGGGQLHNTCEMNRFCRKPGEGTA</sequence>
<reference evidence="2" key="1">
    <citation type="journal article" date="2012" name="Nat. Genet.">
        <title>Lifestyle transitions in plant pathogenic Colletotrichum fungi deciphered by genome and transcriptome analyses.</title>
        <authorList>
            <person name="O'Connell R.J."/>
            <person name="Thon M.R."/>
            <person name="Hacquard S."/>
            <person name="Amyotte S.G."/>
            <person name="Kleemann J."/>
            <person name="Torres M.F."/>
            <person name="Damm U."/>
            <person name="Buiate E.A."/>
            <person name="Epstein L."/>
            <person name="Alkan N."/>
            <person name="Altmueller J."/>
            <person name="Alvarado-Balderrama L."/>
            <person name="Bauser C.A."/>
            <person name="Becker C."/>
            <person name="Birren B.W."/>
            <person name="Chen Z."/>
            <person name="Choi J."/>
            <person name="Crouch J.A."/>
            <person name="Duvick J.P."/>
            <person name="Farman M.A."/>
            <person name="Gan P."/>
            <person name="Heiman D."/>
            <person name="Henrissat B."/>
            <person name="Howard R.J."/>
            <person name="Kabbage M."/>
            <person name="Koch C."/>
            <person name="Kracher B."/>
            <person name="Kubo Y."/>
            <person name="Law A.D."/>
            <person name="Lebrun M.-H."/>
            <person name="Lee Y.-H."/>
            <person name="Miyara I."/>
            <person name="Moore N."/>
            <person name="Neumann U."/>
            <person name="Nordstroem K."/>
            <person name="Panaccione D.G."/>
            <person name="Panstruga R."/>
            <person name="Place M."/>
            <person name="Proctor R.H."/>
            <person name="Prusky D."/>
            <person name="Rech G."/>
            <person name="Reinhardt R."/>
            <person name="Rollins J.A."/>
            <person name="Rounsley S."/>
            <person name="Schardl C.L."/>
            <person name="Schwartz D.C."/>
            <person name="Shenoy N."/>
            <person name="Shirasu K."/>
            <person name="Sikhakolli U.R."/>
            <person name="Stueber K."/>
            <person name="Sukno S.A."/>
            <person name="Sweigard J.A."/>
            <person name="Takano Y."/>
            <person name="Takahara H."/>
            <person name="Trail F."/>
            <person name="van der Does H.C."/>
            <person name="Voll L.M."/>
            <person name="Will I."/>
            <person name="Young S."/>
            <person name="Zeng Q."/>
            <person name="Zhang J."/>
            <person name="Zhou S."/>
            <person name="Dickman M.B."/>
            <person name="Schulze-Lefert P."/>
            <person name="Ver Loren van Themaat E."/>
            <person name="Ma L.-J."/>
            <person name="Vaillancourt L.J."/>
        </authorList>
    </citation>
    <scope>NUCLEOTIDE SEQUENCE [LARGE SCALE GENOMIC DNA]</scope>
    <source>
        <strain evidence="2">IMI 349063</strain>
    </source>
</reference>
<evidence type="ECO:0000313" key="2">
    <source>
        <dbReference type="Proteomes" id="UP000007174"/>
    </source>
</evidence>
<dbReference type="AlphaFoldDB" id="H1W254"/>
<dbReference type="Proteomes" id="UP000007174">
    <property type="component" value="Unassembled WGS sequence"/>
</dbReference>
<proteinExistence type="predicted"/>
<gene>
    <name evidence="1" type="ORF">CH063_15278</name>
</gene>
<dbReference type="HOGENOM" id="CLU_2948023_0_0_1"/>
<dbReference type="EMBL" id="CACQ02008828">
    <property type="protein sequence ID" value="CCF46567.1"/>
    <property type="molecule type" value="Genomic_DNA"/>
</dbReference>
<name>H1W254_COLHI</name>
<protein>
    <submittedName>
        <fullName evidence="1">Uncharacterized protein</fullName>
    </submittedName>
</protein>